<dbReference type="PANTHER" id="PTHR13271">
    <property type="entry name" value="UNCHARACTERIZED PUTATIVE METHYLTRANSFERASE"/>
    <property type="match status" value="1"/>
</dbReference>
<dbReference type="InterPro" id="IPR050600">
    <property type="entry name" value="SETD3_SETD6_MTase"/>
</dbReference>
<proteinExistence type="predicted"/>
<accession>A0A8T0QXX9</accession>
<evidence type="ECO:0000313" key="4">
    <source>
        <dbReference type="EMBL" id="KAG2577785.1"/>
    </source>
</evidence>
<dbReference type="FunFam" id="3.90.1420.10:FF:000006">
    <property type="entry name" value="SET domain-containing protein"/>
    <property type="match status" value="1"/>
</dbReference>
<dbReference type="GO" id="GO:0016279">
    <property type="term" value="F:protein-lysine N-methyltransferase activity"/>
    <property type="evidence" value="ECO:0007669"/>
    <property type="project" value="TreeGrafter"/>
</dbReference>
<dbReference type="InterPro" id="IPR046341">
    <property type="entry name" value="SET_dom_sf"/>
</dbReference>
<evidence type="ECO:0008006" key="6">
    <source>
        <dbReference type="Google" id="ProtNLM"/>
    </source>
</evidence>
<organism evidence="4 5">
    <name type="scientific">Panicum virgatum</name>
    <name type="common">Blackwell switchgrass</name>
    <dbReference type="NCBI Taxonomy" id="38727"/>
    <lineage>
        <taxon>Eukaryota</taxon>
        <taxon>Viridiplantae</taxon>
        <taxon>Streptophyta</taxon>
        <taxon>Embryophyta</taxon>
        <taxon>Tracheophyta</taxon>
        <taxon>Spermatophyta</taxon>
        <taxon>Magnoliopsida</taxon>
        <taxon>Liliopsida</taxon>
        <taxon>Poales</taxon>
        <taxon>Poaceae</taxon>
        <taxon>PACMAD clade</taxon>
        <taxon>Panicoideae</taxon>
        <taxon>Panicodae</taxon>
        <taxon>Paniceae</taxon>
        <taxon>Panicinae</taxon>
        <taxon>Panicum</taxon>
        <taxon>Panicum sect. Hiantes</taxon>
    </lineage>
</organism>
<dbReference type="PANTHER" id="PTHR13271:SF103">
    <property type="entry name" value="N-METHYLTRANSFERASE DOMAIN AND SET DOMAIN CONTAINING PROTEIN-RELATED"/>
    <property type="match status" value="1"/>
</dbReference>
<dbReference type="Proteomes" id="UP000823388">
    <property type="component" value="Chromosome 6N"/>
</dbReference>
<dbReference type="Gene3D" id="3.90.1410.10">
    <property type="entry name" value="set domain protein methyltransferase, domain 1"/>
    <property type="match status" value="1"/>
</dbReference>
<evidence type="ECO:0000313" key="5">
    <source>
        <dbReference type="Proteomes" id="UP000823388"/>
    </source>
</evidence>
<dbReference type="FunFam" id="3.90.1410.10:FF:000011">
    <property type="entry name" value="Transcription factor, E2F and DP-related"/>
    <property type="match status" value="1"/>
</dbReference>
<keyword evidence="5" id="KW-1185">Reference proteome</keyword>
<comment type="caution">
    <text evidence="4">The sequence shown here is derived from an EMBL/GenBank/DDBJ whole genome shotgun (WGS) entry which is preliminary data.</text>
</comment>
<evidence type="ECO:0000256" key="3">
    <source>
        <dbReference type="ARBA" id="ARBA00022691"/>
    </source>
</evidence>
<evidence type="ECO:0000256" key="1">
    <source>
        <dbReference type="ARBA" id="ARBA00022603"/>
    </source>
</evidence>
<dbReference type="SUPFAM" id="SSF82199">
    <property type="entry name" value="SET domain"/>
    <property type="match status" value="1"/>
</dbReference>
<keyword evidence="2" id="KW-0808">Transferase</keyword>
<reference evidence="4" key="1">
    <citation type="submission" date="2020-05" db="EMBL/GenBank/DDBJ databases">
        <title>WGS assembly of Panicum virgatum.</title>
        <authorList>
            <person name="Lovell J.T."/>
            <person name="Jenkins J."/>
            <person name="Shu S."/>
            <person name="Juenger T.E."/>
            <person name="Schmutz J."/>
        </authorList>
    </citation>
    <scope>NUCLEOTIDE SEQUENCE</scope>
    <source>
        <strain evidence="4">AP13</strain>
    </source>
</reference>
<dbReference type="GO" id="GO:0032259">
    <property type="term" value="P:methylation"/>
    <property type="evidence" value="ECO:0007669"/>
    <property type="project" value="UniProtKB-KW"/>
</dbReference>
<protein>
    <recommendedName>
        <fullName evidence="6">SET domain-containing protein</fullName>
    </recommendedName>
</protein>
<dbReference type="CDD" id="cd10527">
    <property type="entry name" value="SET_LSMT"/>
    <property type="match status" value="1"/>
</dbReference>
<evidence type="ECO:0000256" key="2">
    <source>
        <dbReference type="ARBA" id="ARBA00022679"/>
    </source>
</evidence>
<name>A0A8T0QXX9_PANVG</name>
<keyword evidence="1" id="KW-0489">Methyltransferase</keyword>
<gene>
    <name evidence="4" type="ORF">PVAP13_6NG246500</name>
</gene>
<sequence>MAAAALETEKLGTGGETVAVHLPPLSEEDPLGQDKKRIMESRNLSCLFHVPISCSAAYTLKLLDQMIQAARIVHMDELELYFAGDDDVGPFTARNELESLSLLFKIMNKLLVTSNAGAKEVLQMLQNEIVERLRSVGKADDAQMVCQTQNHDAEDSLLKWGEHHGVKSKLRIAFFQGAWRGMVASENICVGDTALEIPESLIISEELLCQSEVFLALTDFNNISSETMLLLWSMRERYNLSSKFKAYFETLPANFNTGLSFGIDALAALEGTLLFDEIMQSKQHLRQQYDDLFPLLCTNFPEMFVKDICTWDNFLWACELWYSNSMMVVLSSGKLSTCLVPVAGLLNHSVSPHILNYGRVDEATKSLKFPLSRTCDAGEQCFLSYGKHPGSHLVTFYGFLPRGDNPYDVIPLDLDTSADEEAGASQSVSTSQTIHMVRGTWLSRSGGFPTYGLPQPLLSHLRAALGCDFDESTTETDIKENDRVVLETLLSIFNPMLEELPEPDDSDWESASWDVKLALGYKDLQRIIVSSIVTSCTSALENI</sequence>
<dbReference type="EMBL" id="CM029048">
    <property type="protein sequence ID" value="KAG2577785.1"/>
    <property type="molecule type" value="Genomic_DNA"/>
</dbReference>
<dbReference type="Gene3D" id="3.90.1420.10">
    <property type="entry name" value="Rubisco LSMT, substrate-binding domain"/>
    <property type="match status" value="1"/>
</dbReference>
<dbReference type="InterPro" id="IPR036464">
    <property type="entry name" value="Rubisco_LSMT_subst-bd_sf"/>
</dbReference>
<keyword evidence="3" id="KW-0949">S-adenosyl-L-methionine</keyword>
<dbReference type="AlphaFoldDB" id="A0A8T0QXX9"/>
<dbReference type="OrthoDB" id="341421at2759"/>